<evidence type="ECO:0000256" key="1">
    <source>
        <dbReference type="SAM" id="MobiDB-lite"/>
    </source>
</evidence>
<dbReference type="RefSeq" id="XP_040770344.1">
    <property type="nucleotide sequence ID" value="XM_040914059.1"/>
</dbReference>
<name>A0A165IB58_9APHY</name>
<accession>A0A165IB58</accession>
<keyword evidence="3" id="KW-1185">Reference proteome</keyword>
<evidence type="ECO:0000313" key="3">
    <source>
        <dbReference type="Proteomes" id="UP000076871"/>
    </source>
</evidence>
<gene>
    <name evidence="2" type="ORF">LAESUDRAFT_808363</name>
</gene>
<dbReference type="OrthoDB" id="3363286at2759"/>
<reference evidence="2 3" key="1">
    <citation type="journal article" date="2016" name="Mol. Biol. Evol.">
        <title>Comparative Genomics of Early-Diverging Mushroom-Forming Fungi Provides Insights into the Origins of Lignocellulose Decay Capabilities.</title>
        <authorList>
            <person name="Nagy L.G."/>
            <person name="Riley R."/>
            <person name="Tritt A."/>
            <person name="Adam C."/>
            <person name="Daum C."/>
            <person name="Floudas D."/>
            <person name="Sun H."/>
            <person name="Yadav J.S."/>
            <person name="Pangilinan J."/>
            <person name="Larsson K.H."/>
            <person name="Matsuura K."/>
            <person name="Barry K."/>
            <person name="Labutti K."/>
            <person name="Kuo R."/>
            <person name="Ohm R.A."/>
            <person name="Bhattacharya S.S."/>
            <person name="Shirouzu T."/>
            <person name="Yoshinaga Y."/>
            <person name="Martin F.M."/>
            <person name="Grigoriev I.V."/>
            <person name="Hibbett D.S."/>
        </authorList>
    </citation>
    <scope>NUCLEOTIDE SEQUENCE [LARGE SCALE GENOMIC DNA]</scope>
    <source>
        <strain evidence="2 3">93-53</strain>
    </source>
</reference>
<sequence>MLVSRMQGPHFPKGDQDGKLSIVVDSLDPILALSKYQRTKSAAPRLRLSKKLLAKQQRSDDESEPVRAMSAKERAFYASPYLRMLSTPLRQCFLTKRMLPSAFLLRFYPMRLPNLSFGKPAQLIVPDGLEHPDFKPRRAGAGYYIVLRNAALEQLSKKGGYKRLSNNVTMHSEFPRQISHLLRLRVLQEIHVLAERLRFRREGATEFPLIRRLTRAEYKQVRSTGIIPYENAVAVLVVPPLNRDQLTKKRPEPSMSSAPLDPPTVADSPPQYSRPLPPLSEFLRTGPETFEDDDSLSSLIPQSKVPLYNGLSLFPSRNQRAALHSALCDLLKIEWQHRFQENAQKARAARVSIPHTGTPRIPPDERKRKTPWPHGDDKGSHAFLLCSDEKTIMRADTVPLAIALWRIRIWEGAGWEGDAVGGWASS</sequence>
<dbReference type="InParanoid" id="A0A165IB58"/>
<feature type="region of interest" description="Disordered" evidence="1">
    <location>
        <begin position="346"/>
        <end position="375"/>
    </location>
</feature>
<feature type="region of interest" description="Disordered" evidence="1">
    <location>
        <begin position="245"/>
        <end position="278"/>
    </location>
</feature>
<dbReference type="EMBL" id="KV427605">
    <property type="protein sequence ID" value="KZT12834.1"/>
    <property type="molecule type" value="Genomic_DNA"/>
</dbReference>
<protein>
    <submittedName>
        <fullName evidence="2">Uncharacterized protein</fullName>
    </submittedName>
</protein>
<dbReference type="AlphaFoldDB" id="A0A165IB58"/>
<dbReference type="Proteomes" id="UP000076871">
    <property type="component" value="Unassembled WGS sequence"/>
</dbReference>
<dbReference type="STRING" id="1314785.A0A165IB58"/>
<evidence type="ECO:0000313" key="2">
    <source>
        <dbReference type="EMBL" id="KZT12834.1"/>
    </source>
</evidence>
<dbReference type="GeneID" id="63831087"/>
<proteinExistence type="predicted"/>
<organism evidence="2 3">
    <name type="scientific">Laetiporus sulphureus 93-53</name>
    <dbReference type="NCBI Taxonomy" id="1314785"/>
    <lineage>
        <taxon>Eukaryota</taxon>
        <taxon>Fungi</taxon>
        <taxon>Dikarya</taxon>
        <taxon>Basidiomycota</taxon>
        <taxon>Agaricomycotina</taxon>
        <taxon>Agaricomycetes</taxon>
        <taxon>Polyporales</taxon>
        <taxon>Laetiporus</taxon>
    </lineage>
</organism>